<reference evidence="2" key="1">
    <citation type="submission" date="2023-11" db="EMBL/GenBank/DDBJ databases">
        <title>Genome assemblies of two species of porcelain crab, Petrolisthes cinctipes and Petrolisthes manimaculis (Anomura: Porcellanidae).</title>
        <authorList>
            <person name="Angst P."/>
        </authorList>
    </citation>
    <scope>NUCLEOTIDE SEQUENCE</scope>
    <source>
        <strain evidence="2">PB745_02</strain>
        <tissue evidence="2">Gill</tissue>
    </source>
</reference>
<sequence>MVDVLPKTCDGGDPWSAGYWDKTQTHPLLSSSLHNEYERGSSVINNRGRNEYSNRDRENRSHQGQGRGHWNRHSSGSQYIPAPRLHNPPRKKNYHYGGTRLNQSVLGESLAEFKCYPTMHSDPMCRPFHGEACVCLPFSVVSTAHLFCNHKA</sequence>
<accession>A0AAE1UN36</accession>
<evidence type="ECO:0000313" key="3">
    <source>
        <dbReference type="Proteomes" id="UP001292094"/>
    </source>
</evidence>
<protein>
    <submittedName>
        <fullName evidence="2">Uncharacterized protein</fullName>
    </submittedName>
</protein>
<feature type="compositionally biased region" description="Basic and acidic residues" evidence="1">
    <location>
        <begin position="48"/>
        <end position="61"/>
    </location>
</feature>
<organism evidence="2 3">
    <name type="scientific">Petrolisthes manimaculis</name>
    <dbReference type="NCBI Taxonomy" id="1843537"/>
    <lineage>
        <taxon>Eukaryota</taxon>
        <taxon>Metazoa</taxon>
        <taxon>Ecdysozoa</taxon>
        <taxon>Arthropoda</taxon>
        <taxon>Crustacea</taxon>
        <taxon>Multicrustacea</taxon>
        <taxon>Malacostraca</taxon>
        <taxon>Eumalacostraca</taxon>
        <taxon>Eucarida</taxon>
        <taxon>Decapoda</taxon>
        <taxon>Pleocyemata</taxon>
        <taxon>Anomura</taxon>
        <taxon>Galatheoidea</taxon>
        <taxon>Porcellanidae</taxon>
        <taxon>Petrolisthes</taxon>
    </lineage>
</organism>
<keyword evidence="3" id="KW-1185">Reference proteome</keyword>
<dbReference type="Proteomes" id="UP001292094">
    <property type="component" value="Unassembled WGS sequence"/>
</dbReference>
<gene>
    <name evidence="2" type="ORF">Pmani_002820</name>
</gene>
<name>A0AAE1UN36_9EUCA</name>
<comment type="caution">
    <text evidence="2">The sequence shown here is derived from an EMBL/GenBank/DDBJ whole genome shotgun (WGS) entry which is preliminary data.</text>
</comment>
<evidence type="ECO:0000313" key="2">
    <source>
        <dbReference type="EMBL" id="KAK4326661.1"/>
    </source>
</evidence>
<proteinExistence type="predicted"/>
<dbReference type="EMBL" id="JAWZYT010000203">
    <property type="protein sequence ID" value="KAK4326661.1"/>
    <property type="molecule type" value="Genomic_DNA"/>
</dbReference>
<feature type="region of interest" description="Disordered" evidence="1">
    <location>
        <begin position="31"/>
        <end position="94"/>
    </location>
</feature>
<dbReference type="AlphaFoldDB" id="A0AAE1UN36"/>
<evidence type="ECO:0000256" key="1">
    <source>
        <dbReference type="SAM" id="MobiDB-lite"/>
    </source>
</evidence>